<evidence type="ECO:0000313" key="2">
    <source>
        <dbReference type="EMBL" id="KAG6673429.1"/>
    </source>
</evidence>
<accession>A0A922A225</accession>
<sequence>MVKGVRKAFIIGLRSGAAKRLLLAASGLFFLYIAIKIFRPCYGDVWERFFKPTLKRQLIISIVLMIMEILIDS</sequence>
<reference evidence="2" key="1">
    <citation type="submission" date="2021-01" db="EMBL/GenBank/DDBJ databases">
        <authorList>
            <person name="Lovell J.T."/>
            <person name="Bentley N."/>
            <person name="Bhattarai G."/>
            <person name="Jenkins J.W."/>
            <person name="Sreedasyam A."/>
            <person name="Alarcon Y."/>
            <person name="Bock C."/>
            <person name="Boston L."/>
            <person name="Carlson J."/>
            <person name="Cervantes K."/>
            <person name="Clermont K."/>
            <person name="Krom N."/>
            <person name="Kubenka K."/>
            <person name="Mamidi S."/>
            <person name="Mattison C."/>
            <person name="Monteros M."/>
            <person name="Pisani C."/>
            <person name="Plott C."/>
            <person name="Rajasekar S."/>
            <person name="Rhein H.S."/>
            <person name="Rohla C."/>
            <person name="Song M."/>
            <person name="Hilaire R.S."/>
            <person name="Shu S."/>
            <person name="Wells L."/>
            <person name="Wang X."/>
            <person name="Webber J."/>
            <person name="Heerema R.J."/>
            <person name="Klein P."/>
            <person name="Conner P."/>
            <person name="Grauke L."/>
            <person name="Grimwood J."/>
            <person name="Schmutz J."/>
            <person name="Randall J.J."/>
        </authorList>
    </citation>
    <scope>NUCLEOTIDE SEQUENCE</scope>
    <source>
        <tissue evidence="2">Leaf</tissue>
    </source>
</reference>
<keyword evidence="1" id="KW-0812">Transmembrane</keyword>
<organism evidence="2 3">
    <name type="scientific">Carya illinoinensis</name>
    <name type="common">Pecan</name>
    <dbReference type="NCBI Taxonomy" id="32201"/>
    <lineage>
        <taxon>Eukaryota</taxon>
        <taxon>Viridiplantae</taxon>
        <taxon>Streptophyta</taxon>
        <taxon>Embryophyta</taxon>
        <taxon>Tracheophyta</taxon>
        <taxon>Spermatophyta</taxon>
        <taxon>Magnoliopsida</taxon>
        <taxon>eudicotyledons</taxon>
        <taxon>Gunneridae</taxon>
        <taxon>Pentapetalae</taxon>
        <taxon>rosids</taxon>
        <taxon>fabids</taxon>
        <taxon>Fagales</taxon>
        <taxon>Juglandaceae</taxon>
        <taxon>Carya</taxon>
    </lineage>
</organism>
<dbReference type="EMBL" id="CM031840">
    <property type="protein sequence ID" value="KAG6673429.1"/>
    <property type="molecule type" value="Genomic_DNA"/>
</dbReference>
<protein>
    <submittedName>
        <fullName evidence="2">Uncharacterized protein</fullName>
    </submittedName>
</protein>
<keyword evidence="1" id="KW-1133">Transmembrane helix</keyword>
<gene>
    <name evidence="2" type="ORF">I3842_16G111900</name>
</gene>
<feature type="transmembrane region" description="Helical" evidence="1">
    <location>
        <begin position="21"/>
        <end position="39"/>
    </location>
</feature>
<keyword evidence="1" id="KW-0472">Membrane</keyword>
<dbReference type="AlphaFoldDB" id="A0A922A225"/>
<evidence type="ECO:0000313" key="3">
    <source>
        <dbReference type="Proteomes" id="UP000811246"/>
    </source>
</evidence>
<name>A0A922A225_CARIL</name>
<proteinExistence type="predicted"/>
<dbReference type="Proteomes" id="UP000811246">
    <property type="component" value="Chromosome 16"/>
</dbReference>
<comment type="caution">
    <text evidence="2">The sequence shown here is derived from an EMBL/GenBank/DDBJ whole genome shotgun (WGS) entry which is preliminary data.</text>
</comment>
<evidence type="ECO:0000256" key="1">
    <source>
        <dbReference type="SAM" id="Phobius"/>
    </source>
</evidence>